<evidence type="ECO:0000313" key="4">
    <source>
        <dbReference type="EMBL" id="EDV24967.1"/>
    </source>
</evidence>
<dbReference type="KEGG" id="tad:TRIADDRAFT_56423"/>
<sequence>MADDGILDDPNYVETDDGILDDPNYINDDGILDDPDYQIQTSLNDAEVIDNSEYDHFTEAEKEELGIIDDQGILDDPDYVQSINTDSDTHLINHHDSNMTEDDKRQFNKTENNIIGNAITTNISDHDYPIVINTDQVGQLSDSISCSTEIIDTSNTSISYDSHSYQSNQTKEIAELGIIDDDYEIASPNDENTTSSKPDIFVQDLNYSNNDDLDAAPEANKNFATVTSIECNSRSEDLSSHKKPNVDSNDSKSVNQVSFRPKIITRRMSKEDKANTEGIRKNTRNSTRKAGDVKGCNISLTVNDSKLDKSLNRIRSETIVIDKRHNPNVSNDSKYDETTLSAENSLPSNTTKPKRQRSHSDVGENINEVLEDSIEEKRRERRNTLSRSNNISPPRSLKLQKRSLLPSKLPAMKSPTATSPPFNSKPSIKKSSSAVALHNDKNSQQKQSATSTSPITSAASPRDRLKHAASASQLPSRVIKTRVDTSDKKLTPTSNQNHEESTNKENKNIKAKNLSSRHSAQGLTTGNKVSPRISNTSKSLSNSSLLGEKSKRPASASSLTLGRFSRSTTNLSIKSNASKEREDLEKELLKAKAQVTDAKMEASQAIEEAHFLAAKAVEEIKLETDNQIKQAKQQAEQDLLQLKFDADKEIFQLTHLYKDQKRSSQTWQKVAHKKNIANEALAIVIQVLQNKIDALERKVYIEIKDGEEHLSEIDRLKLRQQEQIKRLKESRMIMLKDVNVQHAKKMASLEAKHQISMSELKRAHSKEIVRMECKTNKLQKEHEEQIQHIQNENKESRSILEDESFNLCNEIATLKDRVHELECTSSIDHDQRVQDAVEKCENMPKELESLKAVLELKFQEINRLKTEKQEIASQLLLNNQTKKYIKNLELRNEELEAIVNAKIRTEKKNLSAITILQEELNTLKRERNQLRLEIEQLRWKTKSA</sequence>
<feature type="compositionally biased region" description="Polar residues" evidence="3">
    <location>
        <begin position="513"/>
        <end position="528"/>
    </location>
</feature>
<dbReference type="EMBL" id="DS985245">
    <property type="protein sequence ID" value="EDV24967.1"/>
    <property type="molecule type" value="Genomic_DNA"/>
</dbReference>
<proteinExistence type="predicted"/>
<dbReference type="CDD" id="cd06503">
    <property type="entry name" value="ATP-synt_Fo_b"/>
    <property type="match status" value="1"/>
</dbReference>
<evidence type="ECO:0000313" key="5">
    <source>
        <dbReference type="Proteomes" id="UP000009022"/>
    </source>
</evidence>
<dbReference type="HOGENOM" id="CLU_311317_0_0_1"/>
<feature type="compositionally biased region" description="Polar residues" evidence="3">
    <location>
        <begin position="415"/>
        <end position="434"/>
    </location>
</feature>
<name>B3RY34_TRIAD</name>
<feature type="coiled-coil region" evidence="2">
    <location>
        <begin position="574"/>
        <end position="634"/>
    </location>
</feature>
<feature type="compositionally biased region" description="Low complexity" evidence="3">
    <location>
        <begin position="534"/>
        <end position="547"/>
    </location>
</feature>
<dbReference type="PhylomeDB" id="B3RY34"/>
<organism evidence="4 5">
    <name type="scientific">Trichoplax adhaerens</name>
    <name type="common">Trichoplax reptans</name>
    <dbReference type="NCBI Taxonomy" id="10228"/>
    <lineage>
        <taxon>Eukaryota</taxon>
        <taxon>Metazoa</taxon>
        <taxon>Placozoa</taxon>
        <taxon>Uniplacotomia</taxon>
        <taxon>Trichoplacea</taxon>
        <taxon>Trichoplacidae</taxon>
        <taxon>Trichoplax</taxon>
    </lineage>
</organism>
<dbReference type="RefSeq" id="XP_002112857.1">
    <property type="nucleotide sequence ID" value="XM_002112821.1"/>
</dbReference>
<feature type="region of interest" description="Disordered" evidence="3">
    <location>
        <begin position="233"/>
        <end position="291"/>
    </location>
</feature>
<dbReference type="AlphaFoldDB" id="B3RY34"/>
<feature type="coiled-coil region" evidence="2">
    <location>
        <begin position="847"/>
        <end position="940"/>
    </location>
</feature>
<dbReference type="GO" id="GO:0008017">
    <property type="term" value="F:microtubule binding"/>
    <property type="evidence" value="ECO:0000318"/>
    <property type="project" value="GO_Central"/>
</dbReference>
<evidence type="ECO:0000256" key="2">
    <source>
        <dbReference type="SAM" id="Coils"/>
    </source>
</evidence>
<protein>
    <submittedName>
        <fullName evidence="4">Uncharacterized protein</fullName>
    </submittedName>
</protein>
<feature type="region of interest" description="Disordered" evidence="3">
    <location>
        <begin position="325"/>
        <end position="561"/>
    </location>
</feature>
<feature type="coiled-coil region" evidence="2">
    <location>
        <begin position="678"/>
        <end position="730"/>
    </location>
</feature>
<reference evidence="4 5" key="1">
    <citation type="journal article" date="2008" name="Nature">
        <title>The Trichoplax genome and the nature of placozoans.</title>
        <authorList>
            <person name="Srivastava M."/>
            <person name="Begovic E."/>
            <person name="Chapman J."/>
            <person name="Putnam N.H."/>
            <person name="Hellsten U."/>
            <person name="Kawashima T."/>
            <person name="Kuo A."/>
            <person name="Mitros T."/>
            <person name="Salamov A."/>
            <person name="Carpenter M.L."/>
            <person name="Signorovitch A.Y."/>
            <person name="Moreno M.A."/>
            <person name="Kamm K."/>
            <person name="Grimwood J."/>
            <person name="Schmutz J."/>
            <person name="Shapiro H."/>
            <person name="Grigoriev I.V."/>
            <person name="Buss L.W."/>
            <person name="Schierwater B."/>
            <person name="Dellaporta S.L."/>
            <person name="Rokhsar D.S."/>
        </authorList>
    </citation>
    <scope>NUCLEOTIDE SEQUENCE [LARGE SCALE GENOMIC DNA]</scope>
    <source>
        <strain evidence="4 5">Grell-BS-1999</strain>
    </source>
</reference>
<feature type="compositionally biased region" description="Basic and acidic residues" evidence="3">
    <location>
        <begin position="481"/>
        <end position="490"/>
    </location>
</feature>
<evidence type="ECO:0000256" key="1">
    <source>
        <dbReference type="ARBA" id="ARBA00023054"/>
    </source>
</evidence>
<feature type="compositionally biased region" description="Polar residues" evidence="3">
    <location>
        <begin position="327"/>
        <end position="351"/>
    </location>
</feature>
<feature type="compositionally biased region" description="Polar residues" evidence="3">
    <location>
        <begin position="246"/>
        <end position="258"/>
    </location>
</feature>
<feature type="region of interest" description="Disordered" evidence="3">
    <location>
        <begin position="1"/>
        <end position="20"/>
    </location>
</feature>
<feature type="compositionally biased region" description="Basic and acidic residues" evidence="3">
    <location>
        <begin position="497"/>
        <end position="508"/>
    </location>
</feature>
<dbReference type="Proteomes" id="UP000009022">
    <property type="component" value="Unassembled WGS sequence"/>
</dbReference>
<keyword evidence="1 2" id="KW-0175">Coiled coil</keyword>
<dbReference type="PANTHER" id="PTHR24200:SF11">
    <property type="entry name" value="TOUCAN, ISOFORM A"/>
    <property type="match status" value="1"/>
</dbReference>
<accession>B3RY34</accession>
<dbReference type="OrthoDB" id="10038993at2759"/>
<dbReference type="InParanoid" id="B3RY34"/>
<dbReference type="InterPro" id="IPR051293">
    <property type="entry name" value="MTUS1/CCDC69"/>
</dbReference>
<evidence type="ECO:0000256" key="3">
    <source>
        <dbReference type="SAM" id="MobiDB-lite"/>
    </source>
</evidence>
<dbReference type="OMA" id="VHELECT"/>
<dbReference type="GO" id="GO:0005634">
    <property type="term" value="C:nucleus"/>
    <property type="evidence" value="ECO:0000318"/>
    <property type="project" value="GO_Central"/>
</dbReference>
<gene>
    <name evidence="4" type="ORF">TRIADDRAFT_56423</name>
</gene>
<feature type="coiled-coil region" evidence="2">
    <location>
        <begin position="761"/>
        <end position="799"/>
    </location>
</feature>
<dbReference type="CTD" id="6754070"/>
<feature type="compositionally biased region" description="Basic and acidic residues" evidence="3">
    <location>
        <begin position="268"/>
        <end position="280"/>
    </location>
</feature>
<dbReference type="GeneID" id="6754070"/>
<dbReference type="PANTHER" id="PTHR24200">
    <property type="entry name" value="TOUCAN, ISOFORM A"/>
    <property type="match status" value="1"/>
</dbReference>
<keyword evidence="5" id="KW-1185">Reference proteome</keyword>
<dbReference type="STRING" id="10228.B3RY34"/>
<feature type="compositionally biased region" description="Low complexity" evidence="3">
    <location>
        <begin position="448"/>
        <end position="460"/>
    </location>
</feature>